<evidence type="ECO:0000256" key="1">
    <source>
        <dbReference type="SAM" id="Phobius"/>
    </source>
</evidence>
<evidence type="ECO:0000313" key="3">
    <source>
        <dbReference type="Proteomes" id="UP000276133"/>
    </source>
</evidence>
<name>A0A3M7T9I0_BRAPC</name>
<accession>A0A3M7T9I0</accession>
<keyword evidence="1" id="KW-0472">Membrane</keyword>
<proteinExistence type="predicted"/>
<keyword evidence="3" id="KW-1185">Reference proteome</keyword>
<gene>
    <name evidence="2" type="ORF">BpHYR1_028675</name>
</gene>
<evidence type="ECO:0000313" key="2">
    <source>
        <dbReference type="EMBL" id="RNA44722.1"/>
    </source>
</evidence>
<protein>
    <submittedName>
        <fullName evidence="2">Uncharacterized protein</fullName>
    </submittedName>
</protein>
<comment type="caution">
    <text evidence="2">The sequence shown here is derived from an EMBL/GenBank/DDBJ whole genome shotgun (WGS) entry which is preliminary data.</text>
</comment>
<dbReference type="Proteomes" id="UP000276133">
    <property type="component" value="Unassembled WGS sequence"/>
</dbReference>
<feature type="transmembrane region" description="Helical" evidence="1">
    <location>
        <begin position="23"/>
        <end position="41"/>
    </location>
</feature>
<dbReference type="AlphaFoldDB" id="A0A3M7T9I0"/>
<dbReference type="EMBL" id="REGN01000062">
    <property type="protein sequence ID" value="RNA44722.1"/>
    <property type="molecule type" value="Genomic_DNA"/>
</dbReference>
<keyword evidence="1" id="KW-0812">Transmembrane</keyword>
<organism evidence="2 3">
    <name type="scientific">Brachionus plicatilis</name>
    <name type="common">Marine rotifer</name>
    <name type="synonym">Brachionus muelleri</name>
    <dbReference type="NCBI Taxonomy" id="10195"/>
    <lineage>
        <taxon>Eukaryota</taxon>
        <taxon>Metazoa</taxon>
        <taxon>Spiralia</taxon>
        <taxon>Gnathifera</taxon>
        <taxon>Rotifera</taxon>
        <taxon>Eurotatoria</taxon>
        <taxon>Monogononta</taxon>
        <taxon>Pseudotrocha</taxon>
        <taxon>Ploima</taxon>
        <taxon>Brachionidae</taxon>
        <taxon>Brachionus</taxon>
    </lineage>
</organism>
<sequence length="67" mass="7922">MITPTHEKILINSLDFIVGNSRFVRFFFPVSLTFTYFMYLLPYKRILNFCKIPYGGGQSKAQKNRPR</sequence>
<keyword evidence="1" id="KW-1133">Transmembrane helix</keyword>
<reference evidence="2 3" key="1">
    <citation type="journal article" date="2018" name="Sci. Rep.">
        <title>Genomic signatures of local adaptation to the degree of environmental predictability in rotifers.</title>
        <authorList>
            <person name="Franch-Gras L."/>
            <person name="Hahn C."/>
            <person name="Garcia-Roger E.M."/>
            <person name="Carmona M.J."/>
            <person name="Serra M."/>
            <person name="Gomez A."/>
        </authorList>
    </citation>
    <scope>NUCLEOTIDE SEQUENCE [LARGE SCALE GENOMIC DNA]</scope>
    <source>
        <strain evidence="2">HYR1</strain>
    </source>
</reference>